<comment type="caution">
    <text evidence="1">The sequence shown here is derived from an EMBL/GenBank/DDBJ whole genome shotgun (WGS) entry which is preliminary data.</text>
</comment>
<gene>
    <name evidence="1" type="ORF">R55214_HHFBAMCI_01563</name>
</gene>
<organism evidence="1 2">
    <name type="scientific">Fructobacillus evanidus</name>
    <dbReference type="NCBI Taxonomy" id="3064281"/>
    <lineage>
        <taxon>Bacteria</taxon>
        <taxon>Bacillati</taxon>
        <taxon>Bacillota</taxon>
        <taxon>Bacilli</taxon>
        <taxon>Lactobacillales</taxon>
        <taxon>Lactobacillaceae</taxon>
        <taxon>Fructobacillus</taxon>
    </lineage>
</organism>
<keyword evidence="2" id="KW-1185">Reference proteome</keyword>
<dbReference type="EMBL" id="CAUZMB010000014">
    <property type="protein sequence ID" value="CAK1254547.1"/>
    <property type="molecule type" value="Genomic_DNA"/>
</dbReference>
<evidence type="ECO:0000313" key="2">
    <source>
        <dbReference type="Proteomes" id="UP001314166"/>
    </source>
</evidence>
<reference evidence="1 2" key="1">
    <citation type="submission" date="2023-10" db="EMBL/GenBank/DDBJ databases">
        <authorList>
            <person name="Botero Cardona J."/>
        </authorList>
    </citation>
    <scope>NUCLEOTIDE SEQUENCE [LARGE SCALE GENOMIC DNA]</scope>
    <source>
        <strain evidence="1 2">R-55214</strain>
    </source>
</reference>
<dbReference type="RefSeq" id="WP_338344271.1">
    <property type="nucleotide sequence ID" value="NZ_CAUZLH010000002.1"/>
</dbReference>
<sequence>MLITDAKIEFSDQPAIIQHVSIPEKCPHCGKNMSPRIYSGFSEDSYDYWDKNHNHHNGTKQKFCIVLQCVLCNSFYLGNFKADQFDSYGKILNYGYIEVSYIPPISNDIPENVSEISERFSGIYNQSLKAKEYGLTEIYGMGLRKSLEFLVKDFAIYLSKLNSDDSAKIDSIKAQSLGQVISSNFREFSNFSKLFQSASWIGNDETHYVRKHPEKDAEFLNSLIKVLANNVSNTVIEQEAMKLVDDN</sequence>
<proteinExistence type="predicted"/>
<protein>
    <recommendedName>
        <fullName evidence="3">DUF4145 domain-containing protein</fullName>
    </recommendedName>
</protein>
<name>A0ABN9Z591_9LACO</name>
<evidence type="ECO:0000313" key="1">
    <source>
        <dbReference type="EMBL" id="CAK1254547.1"/>
    </source>
</evidence>
<evidence type="ECO:0008006" key="3">
    <source>
        <dbReference type="Google" id="ProtNLM"/>
    </source>
</evidence>
<dbReference type="Proteomes" id="UP001314166">
    <property type="component" value="Unassembled WGS sequence"/>
</dbReference>
<accession>A0ABN9Z591</accession>